<evidence type="ECO:0000313" key="2">
    <source>
        <dbReference type="Proteomes" id="UP001159363"/>
    </source>
</evidence>
<keyword evidence="2" id="KW-1185">Reference proteome</keyword>
<proteinExistence type="predicted"/>
<organism evidence="1 2">
    <name type="scientific">Dryococelus australis</name>
    <dbReference type="NCBI Taxonomy" id="614101"/>
    <lineage>
        <taxon>Eukaryota</taxon>
        <taxon>Metazoa</taxon>
        <taxon>Ecdysozoa</taxon>
        <taxon>Arthropoda</taxon>
        <taxon>Hexapoda</taxon>
        <taxon>Insecta</taxon>
        <taxon>Pterygota</taxon>
        <taxon>Neoptera</taxon>
        <taxon>Polyneoptera</taxon>
        <taxon>Phasmatodea</taxon>
        <taxon>Verophasmatodea</taxon>
        <taxon>Anareolatae</taxon>
        <taxon>Phasmatidae</taxon>
        <taxon>Eurycanthinae</taxon>
        <taxon>Dryococelus</taxon>
    </lineage>
</organism>
<sequence>MSREFLASARSKYRQHLKQEKRKLWWSNKETECKKRKTAEKLIQEASKRLITAIVKKYLEEISFA</sequence>
<accession>A0ABQ9II13</accession>
<dbReference type="Proteomes" id="UP001159363">
    <property type="component" value="Chromosome 1"/>
</dbReference>
<gene>
    <name evidence="1" type="ORF">PR048_001703</name>
</gene>
<dbReference type="EMBL" id="JARBHB010000001">
    <property type="protein sequence ID" value="KAJ8896359.1"/>
    <property type="molecule type" value="Genomic_DNA"/>
</dbReference>
<evidence type="ECO:0000313" key="1">
    <source>
        <dbReference type="EMBL" id="KAJ8896359.1"/>
    </source>
</evidence>
<reference evidence="1 2" key="1">
    <citation type="submission" date="2023-02" db="EMBL/GenBank/DDBJ databases">
        <title>LHISI_Scaffold_Assembly.</title>
        <authorList>
            <person name="Stuart O.P."/>
            <person name="Cleave R."/>
            <person name="Magrath M.J.L."/>
            <person name="Mikheyev A.S."/>
        </authorList>
    </citation>
    <scope>NUCLEOTIDE SEQUENCE [LARGE SCALE GENOMIC DNA]</scope>
    <source>
        <strain evidence="1">Daus_M_001</strain>
        <tissue evidence="1">Leg muscle</tissue>
    </source>
</reference>
<comment type="caution">
    <text evidence="1">The sequence shown here is derived from an EMBL/GenBank/DDBJ whole genome shotgun (WGS) entry which is preliminary data.</text>
</comment>
<name>A0ABQ9II13_9NEOP</name>
<protein>
    <submittedName>
        <fullName evidence="1">Uncharacterized protein</fullName>
    </submittedName>
</protein>